<organism evidence="1 2">
    <name type="scientific">Colletotrichum higginsianum (strain IMI 349063)</name>
    <name type="common">Crucifer anthracnose fungus</name>
    <dbReference type="NCBI Taxonomy" id="759273"/>
    <lineage>
        <taxon>Eukaryota</taxon>
        <taxon>Fungi</taxon>
        <taxon>Dikarya</taxon>
        <taxon>Ascomycota</taxon>
        <taxon>Pezizomycotina</taxon>
        <taxon>Sordariomycetes</taxon>
        <taxon>Hypocreomycetidae</taxon>
        <taxon>Glomerellales</taxon>
        <taxon>Glomerellaceae</taxon>
        <taxon>Colletotrichum</taxon>
        <taxon>Colletotrichum destructivum species complex</taxon>
    </lineage>
</organism>
<reference evidence="2" key="1">
    <citation type="journal article" date="2012" name="Nat. Genet.">
        <title>Lifestyle transitions in plant pathogenic Colletotrichum fungi deciphered by genome and transcriptome analyses.</title>
        <authorList>
            <person name="O'Connell R.J."/>
            <person name="Thon M.R."/>
            <person name="Hacquard S."/>
            <person name="Amyotte S.G."/>
            <person name="Kleemann J."/>
            <person name="Torres M.F."/>
            <person name="Damm U."/>
            <person name="Buiate E.A."/>
            <person name="Epstein L."/>
            <person name="Alkan N."/>
            <person name="Altmueller J."/>
            <person name="Alvarado-Balderrama L."/>
            <person name="Bauser C.A."/>
            <person name="Becker C."/>
            <person name="Birren B.W."/>
            <person name="Chen Z."/>
            <person name="Choi J."/>
            <person name="Crouch J.A."/>
            <person name="Duvick J.P."/>
            <person name="Farman M.A."/>
            <person name="Gan P."/>
            <person name="Heiman D."/>
            <person name="Henrissat B."/>
            <person name="Howard R.J."/>
            <person name="Kabbage M."/>
            <person name="Koch C."/>
            <person name="Kracher B."/>
            <person name="Kubo Y."/>
            <person name="Law A.D."/>
            <person name="Lebrun M.-H."/>
            <person name="Lee Y.-H."/>
            <person name="Miyara I."/>
            <person name="Moore N."/>
            <person name="Neumann U."/>
            <person name="Nordstroem K."/>
            <person name="Panaccione D.G."/>
            <person name="Panstruga R."/>
            <person name="Place M."/>
            <person name="Proctor R.H."/>
            <person name="Prusky D."/>
            <person name="Rech G."/>
            <person name="Reinhardt R."/>
            <person name="Rollins J.A."/>
            <person name="Rounsley S."/>
            <person name="Schardl C.L."/>
            <person name="Schwartz D.C."/>
            <person name="Shenoy N."/>
            <person name="Shirasu K."/>
            <person name="Sikhakolli U.R."/>
            <person name="Stueber K."/>
            <person name="Sukno S.A."/>
            <person name="Sweigard J.A."/>
            <person name="Takano Y."/>
            <person name="Takahara H."/>
            <person name="Trail F."/>
            <person name="van der Does H.C."/>
            <person name="Voll L.M."/>
            <person name="Will I."/>
            <person name="Young S."/>
            <person name="Zeng Q."/>
            <person name="Zhang J."/>
            <person name="Zhou S."/>
            <person name="Dickman M.B."/>
            <person name="Schulze-Lefert P."/>
            <person name="Ver Loren van Themaat E."/>
            <person name="Ma L.-J."/>
            <person name="Vaillancourt L.J."/>
        </authorList>
    </citation>
    <scope>NUCLEOTIDE SEQUENCE [LARGE SCALE GENOMIC DNA]</scope>
    <source>
        <strain evidence="2">IMI 349063</strain>
    </source>
</reference>
<proteinExistence type="predicted"/>
<gene>
    <name evidence="1" type="ORF">CH063_07249</name>
</gene>
<dbReference type="HOGENOM" id="CLU_2739877_0_0_1"/>
<dbReference type="VEuPathDB" id="FungiDB:CH63R_05148"/>
<dbReference type="eggNOG" id="ENOG502QRET">
    <property type="taxonomic scope" value="Eukaryota"/>
</dbReference>
<dbReference type="EMBL" id="CACQ02001549">
    <property type="protein sequence ID" value="CCF35465.1"/>
    <property type="molecule type" value="Genomic_DNA"/>
</dbReference>
<protein>
    <submittedName>
        <fullName evidence="1">Uncharacterized protein</fullName>
    </submittedName>
</protein>
<sequence length="71" mass="8035">MVDRVYWLWQALHLWNAFEIAGTITINNRPASRDALKSDVLDLGVNAENRTIDDVLNTIGGSPLCYVYAKR</sequence>
<dbReference type="SUPFAM" id="SSF48056">
    <property type="entry name" value="Di-copper centre-containing domain"/>
    <property type="match status" value="1"/>
</dbReference>
<evidence type="ECO:0000313" key="1">
    <source>
        <dbReference type="EMBL" id="CCF35465.1"/>
    </source>
</evidence>
<dbReference type="AlphaFoldDB" id="H1V5G3"/>
<dbReference type="Proteomes" id="UP000007174">
    <property type="component" value="Unassembled WGS sequence"/>
</dbReference>
<evidence type="ECO:0000313" key="2">
    <source>
        <dbReference type="Proteomes" id="UP000007174"/>
    </source>
</evidence>
<name>H1V5G3_COLHI</name>
<dbReference type="STRING" id="759273.H1V5G3"/>
<dbReference type="Gene3D" id="1.10.1280.10">
    <property type="entry name" value="Di-copper center containing domain from catechol oxidase"/>
    <property type="match status" value="1"/>
</dbReference>
<accession>H1V5G3</accession>
<dbReference type="InterPro" id="IPR008922">
    <property type="entry name" value="Di-copper_centre_dom_sf"/>
</dbReference>